<dbReference type="Ensembl" id="ENSSSUT00005033737.1">
    <property type="protein sequence ID" value="ENSSSUP00005029560.1"/>
    <property type="gene ID" value="ENSSSUG00005019112.1"/>
</dbReference>
<reference evidence="1" key="2">
    <citation type="submission" date="2025-08" db="UniProtKB">
        <authorList>
            <consortium name="Ensembl"/>
        </authorList>
    </citation>
    <scope>IDENTIFICATION</scope>
</reference>
<reference evidence="1" key="3">
    <citation type="submission" date="2025-09" db="UniProtKB">
        <authorList>
            <consortium name="Ensembl"/>
        </authorList>
    </citation>
    <scope>IDENTIFICATION</scope>
</reference>
<proteinExistence type="predicted"/>
<evidence type="ECO:0000313" key="2">
    <source>
        <dbReference type="Proteomes" id="UP000472268"/>
    </source>
</evidence>
<reference evidence="1 2" key="1">
    <citation type="submission" date="2019-05" db="EMBL/GenBank/DDBJ databases">
        <title>A Chromosome-scale Meerkat (S. suricatta) Genome Assembly.</title>
        <authorList>
            <person name="Dudchenko O."/>
            <person name="Lieberman Aiden E."/>
            <person name="Tung J."/>
            <person name="Barreiro L.B."/>
            <person name="Clutton-Brock T.H."/>
        </authorList>
    </citation>
    <scope>NUCLEOTIDE SEQUENCE [LARGE SCALE GENOMIC DNA]</scope>
</reference>
<dbReference type="OMA" id="CHEVDAS"/>
<name>A0A673V856_SURSU</name>
<keyword evidence="2" id="KW-1185">Reference proteome</keyword>
<accession>A0A673V856</accession>
<organism evidence="1 2">
    <name type="scientific">Suricata suricatta</name>
    <name type="common">Meerkat</name>
    <dbReference type="NCBI Taxonomy" id="37032"/>
    <lineage>
        <taxon>Eukaryota</taxon>
        <taxon>Metazoa</taxon>
        <taxon>Chordata</taxon>
        <taxon>Craniata</taxon>
        <taxon>Vertebrata</taxon>
        <taxon>Euteleostomi</taxon>
        <taxon>Mammalia</taxon>
        <taxon>Eutheria</taxon>
        <taxon>Laurasiatheria</taxon>
        <taxon>Carnivora</taxon>
        <taxon>Feliformia</taxon>
        <taxon>Herpestidae</taxon>
        <taxon>Suricata</taxon>
    </lineage>
</organism>
<dbReference type="AlphaFoldDB" id="A0A673V856"/>
<protein>
    <submittedName>
        <fullName evidence="1">Uncharacterized protein</fullName>
    </submittedName>
</protein>
<sequence>LRRTKPEAEGKARSIRPLVEVTYQRMEDPACHVVDASPSREQVLQTVLSIIQNNCN</sequence>
<evidence type="ECO:0000313" key="1">
    <source>
        <dbReference type="Ensembl" id="ENSSSUP00005029560.1"/>
    </source>
</evidence>
<dbReference type="Proteomes" id="UP000472268">
    <property type="component" value="Chromosome 4"/>
</dbReference>